<dbReference type="Pfam" id="PF00891">
    <property type="entry name" value="Methyltransf_2"/>
    <property type="match status" value="1"/>
</dbReference>
<keyword evidence="3" id="KW-0949">S-adenosyl-L-methionine</keyword>
<reference evidence="5 6" key="1">
    <citation type="submission" date="2024-02" db="EMBL/GenBank/DDBJ databases">
        <title>De novo assembly and annotation of 12 fungi associated with fruit tree decline syndrome in Ontario, Canada.</title>
        <authorList>
            <person name="Sulman M."/>
            <person name="Ellouze W."/>
            <person name="Ilyukhin E."/>
        </authorList>
    </citation>
    <scope>NUCLEOTIDE SEQUENCE [LARGE SCALE GENOMIC DNA]</scope>
    <source>
        <strain evidence="5 6">M169</strain>
    </source>
</reference>
<protein>
    <recommendedName>
        <fullName evidence="4">O-methyltransferase C-terminal domain-containing protein</fullName>
    </recommendedName>
</protein>
<dbReference type="Gene3D" id="3.40.50.150">
    <property type="entry name" value="Vaccinia Virus protein VP39"/>
    <property type="match status" value="1"/>
</dbReference>
<evidence type="ECO:0000313" key="6">
    <source>
        <dbReference type="Proteomes" id="UP001430848"/>
    </source>
</evidence>
<proteinExistence type="predicted"/>
<dbReference type="Proteomes" id="UP001430848">
    <property type="component" value="Unassembled WGS sequence"/>
</dbReference>
<dbReference type="PROSITE" id="PS51683">
    <property type="entry name" value="SAM_OMT_II"/>
    <property type="match status" value="1"/>
</dbReference>
<dbReference type="SUPFAM" id="SSF53335">
    <property type="entry name" value="S-adenosyl-L-methionine-dependent methyltransferases"/>
    <property type="match status" value="1"/>
</dbReference>
<keyword evidence="6" id="KW-1185">Reference proteome</keyword>
<keyword evidence="2" id="KW-0808">Transferase</keyword>
<evidence type="ECO:0000259" key="4">
    <source>
        <dbReference type="Pfam" id="PF00891"/>
    </source>
</evidence>
<evidence type="ECO:0000313" key="5">
    <source>
        <dbReference type="EMBL" id="KAK7733275.1"/>
    </source>
</evidence>
<dbReference type="PANTHER" id="PTHR43712">
    <property type="entry name" value="PUTATIVE (AFU_ORTHOLOGUE AFUA_4G14580)-RELATED"/>
    <property type="match status" value="1"/>
</dbReference>
<feature type="domain" description="O-methyltransferase C-terminal" evidence="4">
    <location>
        <begin position="35"/>
        <end position="232"/>
    </location>
</feature>
<organism evidence="5 6">
    <name type="scientific">Diaporthe eres</name>
    <name type="common">Phomopsis oblonga</name>
    <dbReference type="NCBI Taxonomy" id="83184"/>
    <lineage>
        <taxon>Eukaryota</taxon>
        <taxon>Fungi</taxon>
        <taxon>Dikarya</taxon>
        <taxon>Ascomycota</taxon>
        <taxon>Pezizomycotina</taxon>
        <taxon>Sordariomycetes</taxon>
        <taxon>Sordariomycetidae</taxon>
        <taxon>Diaporthales</taxon>
        <taxon>Diaporthaceae</taxon>
        <taxon>Diaporthe</taxon>
        <taxon>Diaporthe eres species complex</taxon>
    </lineage>
</organism>
<evidence type="ECO:0000256" key="3">
    <source>
        <dbReference type="ARBA" id="ARBA00022691"/>
    </source>
</evidence>
<gene>
    <name evidence="5" type="ORF">SLS63_004804</name>
</gene>
<dbReference type="EMBL" id="JAKNSF020000018">
    <property type="protein sequence ID" value="KAK7733275.1"/>
    <property type="molecule type" value="Genomic_DNA"/>
</dbReference>
<dbReference type="PANTHER" id="PTHR43712:SF1">
    <property type="entry name" value="HYPOTHETICAL O-METHYLTRANSFERASE (EUROFUNG)-RELATED"/>
    <property type="match status" value="1"/>
</dbReference>
<dbReference type="InterPro" id="IPR029063">
    <property type="entry name" value="SAM-dependent_MTases_sf"/>
</dbReference>
<evidence type="ECO:0000256" key="1">
    <source>
        <dbReference type="ARBA" id="ARBA00022603"/>
    </source>
</evidence>
<dbReference type="InterPro" id="IPR001077">
    <property type="entry name" value="COMT_C"/>
</dbReference>
<dbReference type="InterPro" id="IPR016461">
    <property type="entry name" value="COMT-like"/>
</dbReference>
<evidence type="ECO:0000256" key="2">
    <source>
        <dbReference type="ARBA" id="ARBA00022679"/>
    </source>
</evidence>
<sequence>MAVDEHMAVSANFHEYFHQNGNKIPPSAHDNPYTFHFQTGGVPIFEWMARFPARIASFNMAMTTASTQGTASITLFPWRKAIATPTTAETPLVVDVGGGRGHAAQVIREQIDGVPGRVIVQDLAGTIEGARNEHPDVEKMAHNFFDPQPVKGALVYFIRRVLHDWTDEISMSILKNVAAAMTPESRVVINEFLVPEVGADAEACWVDLVMLTFAGTERTAPQFEAILDAAGLKLTEIYSSPKTHYVAIEARLK</sequence>
<comment type="caution">
    <text evidence="5">The sequence shown here is derived from an EMBL/GenBank/DDBJ whole genome shotgun (WGS) entry which is preliminary data.</text>
</comment>
<accession>A0ABR1PD19</accession>
<keyword evidence="1" id="KW-0489">Methyltransferase</keyword>
<name>A0ABR1PD19_DIAER</name>